<dbReference type="OrthoDB" id="5981398at2759"/>
<proteinExistence type="predicted"/>
<dbReference type="EMBL" id="CACRXK020013449">
    <property type="protein sequence ID" value="CAB4025157.1"/>
    <property type="molecule type" value="Genomic_DNA"/>
</dbReference>
<protein>
    <submittedName>
        <fullName evidence="1">Uncharacterized protein</fullName>
    </submittedName>
</protein>
<comment type="caution">
    <text evidence="1">The sequence shown here is derived from an EMBL/GenBank/DDBJ whole genome shotgun (WGS) entry which is preliminary data.</text>
</comment>
<accession>A0A7D9JA90</accession>
<sequence length="469" mass="52163">MVKTVTCKLMDKKMNLGGPSETVCAKYQAGYTPESGVIKPLSLGHIELLKNSQAKSLIKIPELITFPCALGNDGTALKPAIEFDSRLKENVGLKIPVDINYLKANPSPSPDRLKENIVTEAIVSSLTSLDNFCSLPMAVDYVTQSGKTGETMTSMFEEHIKTLQLCESCQKRAPHQRHIITSQAINCCSFCDVCYQSKTVCEECSLQGQVSHVPSLRFCDSCHDNNSVCVRRVVMIVCSDCESGNKTAFEIIKAKLDAGNEDPELAFLSILPDCPHVGKSMKAAFSNWWLKCRNERINLAAIRTLRNRSDKATRDKFRKLIPKNDHVKNKDRQDPSAFTDELRNASYVCHTIIPELDKYSSDNQLGMYPSPISIAIPSYGWIAFLSYDVKSSMSTLFKARLHSPVDKISPIARNLKAKEIHCSDGIIFLVSHSGPIKAIEFIEGSISIKTITSKLRKKKDVIEQAEKLH</sequence>
<keyword evidence="2" id="KW-1185">Reference proteome</keyword>
<name>A0A7D9JA90_PARCT</name>
<dbReference type="AlphaFoldDB" id="A0A7D9JA90"/>
<evidence type="ECO:0000313" key="1">
    <source>
        <dbReference type="EMBL" id="CAB4025157.1"/>
    </source>
</evidence>
<dbReference type="Proteomes" id="UP001152795">
    <property type="component" value="Unassembled WGS sequence"/>
</dbReference>
<reference evidence="1" key="1">
    <citation type="submission" date="2020-04" db="EMBL/GenBank/DDBJ databases">
        <authorList>
            <person name="Alioto T."/>
            <person name="Alioto T."/>
            <person name="Gomez Garrido J."/>
        </authorList>
    </citation>
    <scope>NUCLEOTIDE SEQUENCE</scope>
    <source>
        <strain evidence="1">A484AB</strain>
    </source>
</reference>
<evidence type="ECO:0000313" key="2">
    <source>
        <dbReference type="Proteomes" id="UP001152795"/>
    </source>
</evidence>
<organism evidence="1 2">
    <name type="scientific">Paramuricea clavata</name>
    <name type="common">Red gorgonian</name>
    <name type="synonym">Violescent sea-whip</name>
    <dbReference type="NCBI Taxonomy" id="317549"/>
    <lineage>
        <taxon>Eukaryota</taxon>
        <taxon>Metazoa</taxon>
        <taxon>Cnidaria</taxon>
        <taxon>Anthozoa</taxon>
        <taxon>Octocorallia</taxon>
        <taxon>Malacalcyonacea</taxon>
        <taxon>Plexauridae</taxon>
        <taxon>Paramuricea</taxon>
    </lineage>
</organism>
<feature type="non-terminal residue" evidence="1">
    <location>
        <position position="1"/>
    </location>
</feature>
<gene>
    <name evidence="1" type="ORF">PACLA_8A013763</name>
</gene>